<dbReference type="InterPro" id="IPR009056">
    <property type="entry name" value="Cyt_c-like_dom"/>
</dbReference>
<dbReference type="Gene3D" id="1.10.760.10">
    <property type="entry name" value="Cytochrome c-like domain"/>
    <property type="match status" value="1"/>
</dbReference>
<evidence type="ECO:0000256" key="1">
    <source>
        <dbReference type="ARBA" id="ARBA00022617"/>
    </source>
</evidence>
<evidence type="ECO:0000256" key="3">
    <source>
        <dbReference type="ARBA" id="ARBA00023004"/>
    </source>
</evidence>
<dbReference type="RefSeq" id="WP_111195629.1">
    <property type="nucleotide sequence ID" value="NZ_QKVK01000001.1"/>
</dbReference>
<keyword evidence="2 4" id="KW-0479">Metal-binding</keyword>
<protein>
    <recommendedName>
        <fullName evidence="6">Cytochrome c domain-containing protein</fullName>
    </recommendedName>
</protein>
<evidence type="ECO:0000256" key="4">
    <source>
        <dbReference type="PROSITE-ProRule" id="PRU00433"/>
    </source>
</evidence>
<dbReference type="GO" id="GO:0046872">
    <property type="term" value="F:metal ion binding"/>
    <property type="evidence" value="ECO:0007669"/>
    <property type="project" value="UniProtKB-KW"/>
</dbReference>
<dbReference type="InterPro" id="IPR036909">
    <property type="entry name" value="Cyt_c-like_dom_sf"/>
</dbReference>
<gene>
    <name evidence="7" type="ORF">DK847_00285</name>
</gene>
<keyword evidence="1 4" id="KW-0349">Heme</keyword>
<name>A0A2W2ASK3_9HYPH</name>
<evidence type="ECO:0000259" key="6">
    <source>
        <dbReference type="PROSITE" id="PS51007"/>
    </source>
</evidence>
<dbReference type="SUPFAM" id="SSF46626">
    <property type="entry name" value="Cytochrome c"/>
    <property type="match status" value="1"/>
</dbReference>
<sequence>MTKSRLLACCLALAGVLLATDAGAYDLNNGRLLASNCTQCHSTNVLPKTGGYDSLVGESYSEIYGELREFKQKFNATTKTCTENDPKECLMAVHAMPYTDKEMQDIAWYLSQR</sequence>
<evidence type="ECO:0000313" key="8">
    <source>
        <dbReference type="Proteomes" id="UP000248795"/>
    </source>
</evidence>
<reference evidence="8" key="1">
    <citation type="submission" date="2018-06" db="EMBL/GenBank/DDBJ databases">
        <title>Aestuariibacter litoralis strain KCTC 52945T.</title>
        <authorList>
            <person name="Li X."/>
            <person name="Salam N."/>
            <person name="Li J.-L."/>
            <person name="Chen Y.-M."/>
            <person name="Yang Z.-W."/>
            <person name="Zhang L.-Y."/>
            <person name="Han M.-X."/>
            <person name="Xiao M."/>
            <person name="Li W.-J."/>
        </authorList>
    </citation>
    <scope>NUCLEOTIDE SEQUENCE [LARGE SCALE GENOMIC DNA]</scope>
    <source>
        <strain evidence="8">KCTC 52945</strain>
    </source>
</reference>
<evidence type="ECO:0000256" key="5">
    <source>
        <dbReference type="SAM" id="SignalP"/>
    </source>
</evidence>
<comment type="caution">
    <text evidence="7">The sequence shown here is derived from an EMBL/GenBank/DDBJ whole genome shotgun (WGS) entry which is preliminary data.</text>
</comment>
<dbReference type="Proteomes" id="UP000248795">
    <property type="component" value="Unassembled WGS sequence"/>
</dbReference>
<feature type="signal peptide" evidence="5">
    <location>
        <begin position="1"/>
        <end position="24"/>
    </location>
</feature>
<dbReference type="Pfam" id="PF00034">
    <property type="entry name" value="Cytochrom_C"/>
    <property type="match status" value="1"/>
</dbReference>
<keyword evidence="5" id="KW-0732">Signal</keyword>
<feature type="chain" id="PRO_5016131108" description="Cytochrome c domain-containing protein" evidence="5">
    <location>
        <begin position="25"/>
        <end position="113"/>
    </location>
</feature>
<feature type="domain" description="Cytochrome c" evidence="6">
    <location>
        <begin position="18"/>
        <end position="113"/>
    </location>
</feature>
<dbReference type="GO" id="GO:0009055">
    <property type="term" value="F:electron transfer activity"/>
    <property type="evidence" value="ECO:0007669"/>
    <property type="project" value="InterPro"/>
</dbReference>
<accession>A0A2W2ASK3</accession>
<dbReference type="EMBL" id="QKVK01000001">
    <property type="protein sequence ID" value="PZF78301.1"/>
    <property type="molecule type" value="Genomic_DNA"/>
</dbReference>
<evidence type="ECO:0000313" key="7">
    <source>
        <dbReference type="EMBL" id="PZF78301.1"/>
    </source>
</evidence>
<evidence type="ECO:0000256" key="2">
    <source>
        <dbReference type="ARBA" id="ARBA00022723"/>
    </source>
</evidence>
<keyword evidence="3 4" id="KW-0408">Iron</keyword>
<dbReference type="AlphaFoldDB" id="A0A2W2ASK3"/>
<proteinExistence type="predicted"/>
<organism evidence="7 8">
    <name type="scientific">Aestuariivirga litoralis</name>
    <dbReference type="NCBI Taxonomy" id="2650924"/>
    <lineage>
        <taxon>Bacteria</taxon>
        <taxon>Pseudomonadati</taxon>
        <taxon>Pseudomonadota</taxon>
        <taxon>Alphaproteobacteria</taxon>
        <taxon>Hyphomicrobiales</taxon>
        <taxon>Aestuariivirgaceae</taxon>
        <taxon>Aestuariivirga</taxon>
    </lineage>
</organism>
<keyword evidence="8" id="KW-1185">Reference proteome</keyword>
<dbReference type="PROSITE" id="PS51007">
    <property type="entry name" value="CYTC"/>
    <property type="match status" value="1"/>
</dbReference>
<dbReference type="GO" id="GO:0020037">
    <property type="term" value="F:heme binding"/>
    <property type="evidence" value="ECO:0007669"/>
    <property type="project" value="InterPro"/>
</dbReference>